<organism evidence="1 2">
    <name type="scientific">Gossypium australe</name>
    <dbReference type="NCBI Taxonomy" id="47621"/>
    <lineage>
        <taxon>Eukaryota</taxon>
        <taxon>Viridiplantae</taxon>
        <taxon>Streptophyta</taxon>
        <taxon>Embryophyta</taxon>
        <taxon>Tracheophyta</taxon>
        <taxon>Spermatophyta</taxon>
        <taxon>Magnoliopsida</taxon>
        <taxon>eudicotyledons</taxon>
        <taxon>Gunneridae</taxon>
        <taxon>Pentapetalae</taxon>
        <taxon>rosids</taxon>
        <taxon>malvids</taxon>
        <taxon>Malvales</taxon>
        <taxon>Malvaceae</taxon>
        <taxon>Malvoideae</taxon>
        <taxon>Gossypium</taxon>
    </lineage>
</organism>
<dbReference type="AlphaFoldDB" id="A0A5B6VBK5"/>
<evidence type="ECO:0000313" key="2">
    <source>
        <dbReference type="Proteomes" id="UP000325315"/>
    </source>
</evidence>
<evidence type="ECO:0000313" key="1">
    <source>
        <dbReference type="EMBL" id="KAA3466444.1"/>
    </source>
</evidence>
<dbReference type="EMBL" id="SMMG02000007">
    <property type="protein sequence ID" value="KAA3466444.1"/>
    <property type="molecule type" value="Genomic_DNA"/>
</dbReference>
<name>A0A5B6VBK5_9ROSI</name>
<gene>
    <name evidence="1" type="ORF">EPI10_001537</name>
</gene>
<sequence>MGHMAVWPDCMTWPRSCEHSKPTILDCTSKWVDLRLDEDGDIIMIGNRQDYLSNMISALLSVKDIRTVRDFPKVFLEELLGVLSDREVEFDIELLPDIAPVSIAPYRMTPNKLMELKA</sequence>
<keyword evidence="2" id="KW-1185">Reference proteome</keyword>
<proteinExistence type="predicted"/>
<dbReference type="OrthoDB" id="1000793at2759"/>
<reference evidence="2" key="1">
    <citation type="journal article" date="2019" name="Plant Biotechnol. J.">
        <title>Genome sequencing of the Australian wild diploid species Gossypium australe highlights disease resistance and delayed gland morphogenesis.</title>
        <authorList>
            <person name="Cai Y."/>
            <person name="Cai X."/>
            <person name="Wang Q."/>
            <person name="Wang P."/>
            <person name="Zhang Y."/>
            <person name="Cai C."/>
            <person name="Xu Y."/>
            <person name="Wang K."/>
            <person name="Zhou Z."/>
            <person name="Wang C."/>
            <person name="Geng S."/>
            <person name="Li B."/>
            <person name="Dong Q."/>
            <person name="Hou Y."/>
            <person name="Wang H."/>
            <person name="Ai P."/>
            <person name="Liu Z."/>
            <person name="Yi F."/>
            <person name="Sun M."/>
            <person name="An G."/>
            <person name="Cheng J."/>
            <person name="Zhang Y."/>
            <person name="Shi Q."/>
            <person name="Xie Y."/>
            <person name="Shi X."/>
            <person name="Chang Y."/>
            <person name="Huang F."/>
            <person name="Chen Y."/>
            <person name="Hong S."/>
            <person name="Mi L."/>
            <person name="Sun Q."/>
            <person name="Zhang L."/>
            <person name="Zhou B."/>
            <person name="Peng R."/>
            <person name="Zhang X."/>
            <person name="Liu F."/>
        </authorList>
    </citation>
    <scope>NUCLEOTIDE SEQUENCE [LARGE SCALE GENOMIC DNA]</scope>
    <source>
        <strain evidence="2">cv. PA1801</strain>
    </source>
</reference>
<comment type="caution">
    <text evidence="1">The sequence shown here is derived from an EMBL/GenBank/DDBJ whole genome shotgun (WGS) entry which is preliminary data.</text>
</comment>
<protein>
    <submittedName>
        <fullName evidence="1">Alcohol-forming fatty acyl-CoA reductase-like</fullName>
    </submittedName>
</protein>
<accession>A0A5B6VBK5</accession>
<dbReference type="Proteomes" id="UP000325315">
    <property type="component" value="Unassembled WGS sequence"/>
</dbReference>